<organism evidence="5 6">
    <name type="scientific">Striga asiatica</name>
    <name type="common">Asiatic witchweed</name>
    <name type="synonym">Buchnera asiatica</name>
    <dbReference type="NCBI Taxonomy" id="4170"/>
    <lineage>
        <taxon>Eukaryota</taxon>
        <taxon>Viridiplantae</taxon>
        <taxon>Streptophyta</taxon>
        <taxon>Embryophyta</taxon>
        <taxon>Tracheophyta</taxon>
        <taxon>Spermatophyta</taxon>
        <taxon>Magnoliopsida</taxon>
        <taxon>eudicotyledons</taxon>
        <taxon>Gunneridae</taxon>
        <taxon>Pentapetalae</taxon>
        <taxon>asterids</taxon>
        <taxon>lamiids</taxon>
        <taxon>Lamiales</taxon>
        <taxon>Orobanchaceae</taxon>
        <taxon>Buchnereae</taxon>
        <taxon>Striga</taxon>
    </lineage>
</organism>
<dbReference type="GO" id="GO:0005737">
    <property type="term" value="C:cytoplasm"/>
    <property type="evidence" value="ECO:0007669"/>
    <property type="project" value="TreeGrafter"/>
</dbReference>
<keyword evidence="2" id="KW-0697">Rotamase</keyword>
<dbReference type="EMBL" id="BKCP01007848">
    <property type="protein sequence ID" value="GER47326.1"/>
    <property type="molecule type" value="Genomic_DNA"/>
</dbReference>
<accession>A0A5A7QQQ8</accession>
<keyword evidence="6" id="KW-1185">Reference proteome</keyword>
<name>A0A5A7QQQ8_STRAF</name>
<comment type="similarity">
    <text evidence="1 2">Belongs to the cyclophilin-type PPIase family.</text>
</comment>
<dbReference type="PROSITE" id="PS50072">
    <property type="entry name" value="CSA_PPIASE_2"/>
    <property type="match status" value="1"/>
</dbReference>
<evidence type="ECO:0000256" key="2">
    <source>
        <dbReference type="RuleBase" id="RU363019"/>
    </source>
</evidence>
<dbReference type="PANTHER" id="PTHR11071:SF561">
    <property type="entry name" value="PEPTIDYL-PROLYL CIS-TRANS ISOMERASE D-RELATED"/>
    <property type="match status" value="1"/>
</dbReference>
<feature type="domain" description="PPIase cyclophilin-type" evidence="4">
    <location>
        <begin position="1"/>
        <end position="133"/>
    </location>
</feature>
<evidence type="ECO:0000259" key="4">
    <source>
        <dbReference type="PROSITE" id="PS50072"/>
    </source>
</evidence>
<dbReference type="GO" id="GO:0006457">
    <property type="term" value="P:protein folding"/>
    <property type="evidence" value="ECO:0007669"/>
    <property type="project" value="TreeGrafter"/>
</dbReference>
<proteinExistence type="inferred from homology"/>
<dbReference type="Pfam" id="PF00160">
    <property type="entry name" value="Pro_isomerase"/>
    <property type="match status" value="1"/>
</dbReference>
<dbReference type="GO" id="GO:0003755">
    <property type="term" value="F:peptidyl-prolyl cis-trans isomerase activity"/>
    <property type="evidence" value="ECO:0007669"/>
    <property type="project" value="UniProtKB-UniRule"/>
</dbReference>
<dbReference type="SUPFAM" id="SSF50891">
    <property type="entry name" value="Cyclophilin-like"/>
    <property type="match status" value="1"/>
</dbReference>
<dbReference type="PRINTS" id="PR00153">
    <property type="entry name" value="CSAPPISMRASE"/>
</dbReference>
<dbReference type="Proteomes" id="UP000325081">
    <property type="component" value="Unassembled WGS sequence"/>
</dbReference>
<comment type="catalytic activity">
    <reaction evidence="2">
        <text>[protein]-peptidylproline (omega=180) = [protein]-peptidylproline (omega=0)</text>
        <dbReference type="Rhea" id="RHEA:16237"/>
        <dbReference type="Rhea" id="RHEA-COMP:10747"/>
        <dbReference type="Rhea" id="RHEA-COMP:10748"/>
        <dbReference type="ChEBI" id="CHEBI:83833"/>
        <dbReference type="ChEBI" id="CHEBI:83834"/>
        <dbReference type="EC" id="5.2.1.8"/>
    </reaction>
</comment>
<dbReference type="PANTHER" id="PTHR11071">
    <property type="entry name" value="PEPTIDYL-PROLYL CIS-TRANS ISOMERASE"/>
    <property type="match status" value="1"/>
</dbReference>
<dbReference type="Gene3D" id="2.40.100.10">
    <property type="entry name" value="Cyclophilin-like"/>
    <property type="match status" value="1"/>
</dbReference>
<evidence type="ECO:0000313" key="6">
    <source>
        <dbReference type="Proteomes" id="UP000325081"/>
    </source>
</evidence>
<keyword evidence="2 5" id="KW-0413">Isomerase</keyword>
<dbReference type="InterPro" id="IPR029000">
    <property type="entry name" value="Cyclophilin-like_dom_sf"/>
</dbReference>
<gene>
    <name evidence="5" type="ORF">STAS_24427</name>
</gene>
<evidence type="ECO:0000256" key="1">
    <source>
        <dbReference type="ARBA" id="ARBA00007365"/>
    </source>
</evidence>
<feature type="region of interest" description="Disordered" evidence="3">
    <location>
        <begin position="154"/>
        <end position="176"/>
    </location>
</feature>
<dbReference type="AlphaFoldDB" id="A0A5A7QQQ8"/>
<dbReference type="OrthoDB" id="193499at2759"/>
<protein>
    <recommendedName>
        <fullName evidence="2">Peptidyl-prolyl cis-trans isomerase</fullName>
        <shortName evidence="2">PPIase</shortName>
        <ecNumber evidence="2">5.2.1.8</ecNumber>
    </recommendedName>
</protein>
<comment type="caution">
    <text evidence="5">The sequence shown here is derived from an EMBL/GenBank/DDBJ whole genome shotgun (WGS) entry which is preliminary data.</text>
</comment>
<evidence type="ECO:0000313" key="5">
    <source>
        <dbReference type="EMBL" id="GER47326.1"/>
    </source>
</evidence>
<comment type="function">
    <text evidence="2">PPIases accelerate the folding of proteins. It catalyzes the cis-trans isomerization of proline imidic peptide bonds in oligopeptides.</text>
</comment>
<evidence type="ECO:0000256" key="3">
    <source>
        <dbReference type="SAM" id="MobiDB-lite"/>
    </source>
</evidence>
<dbReference type="EC" id="5.2.1.8" evidence="2"/>
<dbReference type="InterPro" id="IPR002130">
    <property type="entry name" value="Cyclophilin-type_PPIase_dom"/>
</dbReference>
<sequence length="176" mass="18861">MKPFLANSALISSSILAIWSDKLISAAVMGIRTSASVVHTGPGVVSIANAGPNTNGSQFFICTVKISKIGSLQPNRCEEISIPNYPETPWLDRRHVVFGQVLEGMDVVRLIESQETDRGDRPRKRVVVSDCGSLHLVERDASPSIVLPKIADVNPSPDLPVSTVDKTSAPPVVHGN</sequence>
<dbReference type="GO" id="GO:0016018">
    <property type="term" value="F:cyclosporin A binding"/>
    <property type="evidence" value="ECO:0007669"/>
    <property type="project" value="TreeGrafter"/>
</dbReference>
<reference evidence="6" key="1">
    <citation type="journal article" date="2019" name="Curr. Biol.">
        <title>Genome Sequence of Striga asiatica Provides Insight into the Evolution of Plant Parasitism.</title>
        <authorList>
            <person name="Yoshida S."/>
            <person name="Kim S."/>
            <person name="Wafula E.K."/>
            <person name="Tanskanen J."/>
            <person name="Kim Y.M."/>
            <person name="Honaas L."/>
            <person name="Yang Z."/>
            <person name="Spallek T."/>
            <person name="Conn C.E."/>
            <person name="Ichihashi Y."/>
            <person name="Cheong K."/>
            <person name="Cui S."/>
            <person name="Der J.P."/>
            <person name="Gundlach H."/>
            <person name="Jiao Y."/>
            <person name="Hori C."/>
            <person name="Ishida J.K."/>
            <person name="Kasahara H."/>
            <person name="Kiba T."/>
            <person name="Kim M.S."/>
            <person name="Koo N."/>
            <person name="Laohavisit A."/>
            <person name="Lee Y.H."/>
            <person name="Lumba S."/>
            <person name="McCourt P."/>
            <person name="Mortimer J.C."/>
            <person name="Mutuku J.M."/>
            <person name="Nomura T."/>
            <person name="Sasaki-Sekimoto Y."/>
            <person name="Seto Y."/>
            <person name="Wang Y."/>
            <person name="Wakatake T."/>
            <person name="Sakakibara H."/>
            <person name="Demura T."/>
            <person name="Yamaguchi S."/>
            <person name="Yoneyama K."/>
            <person name="Manabe R.I."/>
            <person name="Nelson D.C."/>
            <person name="Schulman A.H."/>
            <person name="Timko M.P."/>
            <person name="dePamphilis C.W."/>
            <person name="Choi D."/>
            <person name="Shirasu K."/>
        </authorList>
    </citation>
    <scope>NUCLEOTIDE SEQUENCE [LARGE SCALE GENOMIC DNA]</scope>
    <source>
        <strain evidence="6">cv. UVA1</strain>
    </source>
</reference>